<proteinExistence type="predicted"/>
<gene>
    <name evidence="1" type="ORF">BL240_04415</name>
</gene>
<evidence type="ECO:0000313" key="1">
    <source>
        <dbReference type="EMBL" id="APO80767.1"/>
    </source>
</evidence>
<accession>A0A1L5PKM3</accession>
<protein>
    <submittedName>
        <fullName evidence="1">Uncharacterized protein</fullName>
    </submittedName>
</protein>
<reference evidence="1 2" key="1">
    <citation type="submission" date="2016-12" db="EMBL/GenBank/DDBJ databases">
        <title>Draft Genome Sequence of Mercury Resistant Pseudomonas DRA525.</title>
        <authorList>
            <person name="Drace K.M."/>
        </authorList>
    </citation>
    <scope>NUCLEOTIDE SEQUENCE [LARGE SCALE GENOMIC DNA]</scope>
    <source>
        <strain evidence="1 2">DRA525</strain>
    </source>
</reference>
<dbReference type="EMBL" id="CP018743">
    <property type="protein sequence ID" value="APO80767.1"/>
    <property type="molecule type" value="Genomic_DNA"/>
</dbReference>
<name>A0A1L5PKM3_PSEPU</name>
<organism evidence="1 2">
    <name type="scientific">Pseudomonas putida</name>
    <name type="common">Arthrobacter siderocapsulatus</name>
    <dbReference type="NCBI Taxonomy" id="303"/>
    <lineage>
        <taxon>Bacteria</taxon>
        <taxon>Pseudomonadati</taxon>
        <taxon>Pseudomonadota</taxon>
        <taxon>Gammaproteobacteria</taxon>
        <taxon>Pseudomonadales</taxon>
        <taxon>Pseudomonadaceae</taxon>
        <taxon>Pseudomonas</taxon>
    </lineage>
</organism>
<dbReference type="AlphaFoldDB" id="A0A1L5PKM3"/>
<dbReference type="RefSeq" id="WP_075044121.1">
    <property type="nucleotide sequence ID" value="NZ_CP018743.1"/>
</dbReference>
<dbReference type="Proteomes" id="UP000185146">
    <property type="component" value="Chromosome"/>
</dbReference>
<evidence type="ECO:0000313" key="2">
    <source>
        <dbReference type="Proteomes" id="UP000185146"/>
    </source>
</evidence>
<sequence length="506" mass="57260">MDSVRLYWGQLQAWMSRLFGRRPVRRRNEALAPPIVEAMLEDIADGQPNLLPVSALELPLRVEILKWPISLPSEDDPEILKFYWNGVEHTTRTFTSRVLPEDLIIEVGTEYLLHGTPRLHYEVEIYNGVEGLSQDLQLTIDREVPALGGDDGMLVFPDEVLRNGVTAHYLEVNGDVLEAQVPGYKTPEVGDTITCFWNRKFNEEEYANERTLTLEDIGRPLTLVFDGQMIRDRGDGERFAYYRIKDRAGNQSFRARSVQLDVAAEIAPRHLPWPELPKASGAGATVTLDLEKLNGELFAVLPEGVEIYPKDTLTLQWGIPGELGALNIPESEIKGQFLIPRDKLAMQSGKTLPFYYQVTTFDGQVLESVTPHRQVKVLPFIPYWPIPQILEAEVGYLKLSDITDRAHFRIETWRYVSTDHLLKLELNGINLIEEAVAYSVGPYKVTEDDIERRLIVEDNTLFVPKTWLETLKIGPLLQLTATVSFDGGHSWPPSPNLGTLGLELKP</sequence>